<dbReference type="Proteomes" id="UP000190648">
    <property type="component" value="Unassembled WGS sequence"/>
</dbReference>
<keyword evidence="2" id="KW-1185">Reference proteome</keyword>
<gene>
    <name evidence="1" type="ORF">AV530_007684</name>
</gene>
<protein>
    <submittedName>
        <fullName evidence="1">Uncharacterized protein</fullName>
    </submittedName>
</protein>
<proteinExistence type="predicted"/>
<comment type="caution">
    <text evidence="1">The sequence shown here is derived from an EMBL/GenBank/DDBJ whole genome shotgun (WGS) entry which is preliminary data.</text>
</comment>
<organism evidence="1 2">
    <name type="scientific">Patagioenas fasciata monilis</name>
    <dbReference type="NCBI Taxonomy" id="372326"/>
    <lineage>
        <taxon>Eukaryota</taxon>
        <taxon>Metazoa</taxon>
        <taxon>Chordata</taxon>
        <taxon>Craniata</taxon>
        <taxon>Vertebrata</taxon>
        <taxon>Euteleostomi</taxon>
        <taxon>Archelosauria</taxon>
        <taxon>Archosauria</taxon>
        <taxon>Dinosauria</taxon>
        <taxon>Saurischia</taxon>
        <taxon>Theropoda</taxon>
        <taxon>Coelurosauria</taxon>
        <taxon>Aves</taxon>
        <taxon>Neognathae</taxon>
        <taxon>Neoaves</taxon>
        <taxon>Columbimorphae</taxon>
        <taxon>Columbiformes</taxon>
        <taxon>Columbidae</taxon>
        <taxon>Patagioenas</taxon>
    </lineage>
</organism>
<accession>A0A1V4JYW7</accession>
<dbReference type="AlphaFoldDB" id="A0A1V4JYW7"/>
<sequence length="88" mass="10385">MTRGIKIHIMQMPRSFHLDKVVVASVSLWLTDRARASLTFRYIRKLKVYGNWDQTGTELEMRLINLCRQRPPLGGKVVQIYRITRVTR</sequence>
<reference evidence="1 2" key="1">
    <citation type="submission" date="2016-02" db="EMBL/GenBank/DDBJ databases">
        <title>Band-tailed pigeon sequencing and assembly.</title>
        <authorList>
            <person name="Soares A.E."/>
            <person name="Novak B.J."/>
            <person name="Rice E.S."/>
            <person name="O'Connell B."/>
            <person name="Chang D."/>
            <person name="Weber S."/>
            <person name="Shapiro B."/>
        </authorList>
    </citation>
    <scope>NUCLEOTIDE SEQUENCE [LARGE SCALE GENOMIC DNA]</scope>
    <source>
        <strain evidence="1">BTP2013</strain>
        <tissue evidence="1">Blood</tissue>
    </source>
</reference>
<evidence type="ECO:0000313" key="2">
    <source>
        <dbReference type="Proteomes" id="UP000190648"/>
    </source>
</evidence>
<dbReference type="EMBL" id="LSYS01005497">
    <property type="protein sequence ID" value="OPJ77344.1"/>
    <property type="molecule type" value="Genomic_DNA"/>
</dbReference>
<name>A0A1V4JYW7_PATFA</name>
<evidence type="ECO:0000313" key="1">
    <source>
        <dbReference type="EMBL" id="OPJ77344.1"/>
    </source>
</evidence>